<name>A0A9P6SYZ4_9FUNG</name>
<sequence>SPIETRLLEVVSGNTTKFIHSIELSTFNVLETVDIWFWNLAYDTVWKGRGKVQKEVLSHLQNQK</sequence>
<dbReference type="AlphaFoldDB" id="A0A9P6SYZ4"/>
<dbReference type="EMBL" id="JAAAID010000929">
    <property type="protein sequence ID" value="KAG0012821.1"/>
    <property type="molecule type" value="Genomic_DNA"/>
</dbReference>
<evidence type="ECO:0000313" key="1">
    <source>
        <dbReference type="EMBL" id="KAG0012821.1"/>
    </source>
</evidence>
<dbReference type="Proteomes" id="UP000703661">
    <property type="component" value="Unassembled WGS sequence"/>
</dbReference>
<evidence type="ECO:0000313" key="2">
    <source>
        <dbReference type="Proteomes" id="UP000703661"/>
    </source>
</evidence>
<proteinExistence type="predicted"/>
<accession>A0A9P6SYZ4</accession>
<organism evidence="1 2">
    <name type="scientific">Entomortierella chlamydospora</name>
    <dbReference type="NCBI Taxonomy" id="101097"/>
    <lineage>
        <taxon>Eukaryota</taxon>
        <taxon>Fungi</taxon>
        <taxon>Fungi incertae sedis</taxon>
        <taxon>Mucoromycota</taxon>
        <taxon>Mortierellomycotina</taxon>
        <taxon>Mortierellomycetes</taxon>
        <taxon>Mortierellales</taxon>
        <taxon>Mortierellaceae</taxon>
        <taxon>Entomortierella</taxon>
    </lineage>
</organism>
<gene>
    <name evidence="1" type="ORF">BGZ80_011482</name>
</gene>
<reference evidence="1" key="1">
    <citation type="journal article" date="2020" name="Fungal Divers.">
        <title>Resolving the Mortierellaceae phylogeny through synthesis of multi-gene phylogenetics and phylogenomics.</title>
        <authorList>
            <person name="Vandepol N."/>
            <person name="Liber J."/>
            <person name="Desiro A."/>
            <person name="Na H."/>
            <person name="Kennedy M."/>
            <person name="Barry K."/>
            <person name="Grigoriev I.V."/>
            <person name="Miller A.N."/>
            <person name="O'Donnell K."/>
            <person name="Stajich J.E."/>
            <person name="Bonito G."/>
        </authorList>
    </citation>
    <scope>NUCLEOTIDE SEQUENCE</scope>
    <source>
        <strain evidence="1">NRRL 2769</strain>
    </source>
</reference>
<feature type="non-terminal residue" evidence="1">
    <location>
        <position position="1"/>
    </location>
</feature>
<comment type="caution">
    <text evidence="1">The sequence shown here is derived from an EMBL/GenBank/DDBJ whole genome shotgun (WGS) entry which is preliminary data.</text>
</comment>
<protein>
    <submittedName>
        <fullName evidence="1">Uncharacterized protein</fullName>
    </submittedName>
</protein>
<keyword evidence="2" id="KW-1185">Reference proteome</keyword>